<dbReference type="RefSeq" id="WP_285673727.1">
    <property type="nucleotide sequence ID" value="NZ_BSYI01000040.1"/>
</dbReference>
<comment type="similarity">
    <text evidence="3">Belongs to the Nudix hydrolase family. NudC subfamily.</text>
</comment>
<sequence length="310" mass="34072">MSLSHPVTFASGGAKLDRATHLRGATKRLLRDKQARLLPLSEGRVLMEQGDGWHRLAWVPTTPDTLKLTREAPIFLGLFEDTPVFAADFSSIAPERLERSFIAGAKLHDLRSVAGEISAGEASVAATAKGVLGWHATHLFCARCGAESRPEEGGWRRRCVECDGLHFPRIDPVVIMLVTHGERVLLGRQEAWADRVFSLLAGFMEPGESIEDAVRRETREEAGIEIGRVRYLACQPWPFPSSLMLACAAEALSTEITIDTQELEDATWVNKSDLPDILAGKHQQFAAPRVSAIARIVLSAWAMGEIPDFD</sequence>
<dbReference type="Proteomes" id="UP001239909">
    <property type="component" value="Unassembled WGS sequence"/>
</dbReference>
<dbReference type="PROSITE" id="PS00893">
    <property type="entry name" value="NUDIX_BOX"/>
    <property type="match status" value="1"/>
</dbReference>
<comment type="caution">
    <text evidence="11">The sequence shown here is derived from an EMBL/GenBank/DDBJ whole genome shotgun (WGS) entry which is preliminary data.</text>
</comment>
<proteinExistence type="inferred from homology"/>
<dbReference type="EMBL" id="BSYI01000040">
    <property type="protein sequence ID" value="GMG84644.1"/>
    <property type="molecule type" value="Genomic_DNA"/>
</dbReference>
<dbReference type="CDD" id="cd03429">
    <property type="entry name" value="NUDIX_NADH_pyrophosphatase_Nudt13"/>
    <property type="match status" value="1"/>
</dbReference>
<dbReference type="InterPro" id="IPR015797">
    <property type="entry name" value="NUDIX_hydrolase-like_dom_sf"/>
</dbReference>
<comment type="cofactor">
    <cofactor evidence="1">
        <name>Mg(2+)</name>
        <dbReference type="ChEBI" id="CHEBI:18420"/>
    </cofactor>
</comment>
<dbReference type="InterPro" id="IPR050241">
    <property type="entry name" value="NAD-cap_RNA_hydrolase_NudC"/>
</dbReference>
<protein>
    <recommendedName>
        <fullName evidence="4">NAD(+) diphosphatase</fullName>
        <ecNumber evidence="4">3.6.1.22</ecNumber>
    </recommendedName>
</protein>
<evidence type="ECO:0000256" key="5">
    <source>
        <dbReference type="ARBA" id="ARBA00022723"/>
    </source>
</evidence>
<dbReference type="PROSITE" id="PS51462">
    <property type="entry name" value="NUDIX"/>
    <property type="match status" value="1"/>
</dbReference>
<dbReference type="Gene3D" id="3.90.79.10">
    <property type="entry name" value="Nucleoside Triphosphate Pyrophosphohydrolase"/>
    <property type="match status" value="1"/>
</dbReference>
<dbReference type="InterPro" id="IPR000086">
    <property type="entry name" value="NUDIX_hydrolase_dom"/>
</dbReference>
<reference evidence="11 12" key="1">
    <citation type="submission" date="2023-04" db="EMBL/GenBank/DDBJ databases">
        <title>Marinoamorphus aggregata gen. nov., sp. Nov., isolate from tissue of brittle star Ophioplocus japonicus.</title>
        <authorList>
            <person name="Kawano K."/>
            <person name="Sawayama S."/>
            <person name="Nakagawa S."/>
        </authorList>
    </citation>
    <scope>NUCLEOTIDE SEQUENCE [LARGE SCALE GENOMIC DNA]</scope>
    <source>
        <strain evidence="11 12">NKW23</strain>
    </source>
</reference>
<evidence type="ECO:0000256" key="2">
    <source>
        <dbReference type="ARBA" id="ARBA00001947"/>
    </source>
</evidence>
<dbReference type="EC" id="3.6.1.22" evidence="4"/>
<evidence type="ECO:0000256" key="6">
    <source>
        <dbReference type="ARBA" id="ARBA00022801"/>
    </source>
</evidence>
<keyword evidence="5" id="KW-0479">Metal-binding</keyword>
<dbReference type="InterPro" id="IPR015375">
    <property type="entry name" value="NADH_PPase-like_N"/>
</dbReference>
<evidence type="ECO:0000256" key="8">
    <source>
        <dbReference type="ARBA" id="ARBA00023027"/>
    </source>
</evidence>
<name>A0ABQ6LS11_9RHOB</name>
<keyword evidence="6" id="KW-0378">Hydrolase</keyword>
<organism evidence="11 12">
    <name type="scientific">Paralimibaculum aggregatum</name>
    <dbReference type="NCBI Taxonomy" id="3036245"/>
    <lineage>
        <taxon>Bacteria</taxon>
        <taxon>Pseudomonadati</taxon>
        <taxon>Pseudomonadota</taxon>
        <taxon>Alphaproteobacteria</taxon>
        <taxon>Rhodobacterales</taxon>
        <taxon>Paracoccaceae</taxon>
        <taxon>Paralimibaculum</taxon>
    </lineage>
</organism>
<gene>
    <name evidence="11" type="primary">nudC</name>
    <name evidence="11" type="ORF">LNKW23_38600</name>
</gene>
<dbReference type="Pfam" id="PF09297">
    <property type="entry name" value="Zn_ribbon_NUD"/>
    <property type="match status" value="1"/>
</dbReference>
<dbReference type="NCBIfam" id="NF001299">
    <property type="entry name" value="PRK00241.1"/>
    <property type="match status" value="1"/>
</dbReference>
<accession>A0ABQ6LS11</accession>
<evidence type="ECO:0000256" key="7">
    <source>
        <dbReference type="ARBA" id="ARBA00022842"/>
    </source>
</evidence>
<comment type="cofactor">
    <cofactor evidence="2">
        <name>Zn(2+)</name>
        <dbReference type="ChEBI" id="CHEBI:29105"/>
    </cofactor>
</comment>
<dbReference type="PANTHER" id="PTHR42904:SF6">
    <property type="entry name" value="NAD-CAPPED RNA HYDROLASE NUDT12"/>
    <property type="match status" value="1"/>
</dbReference>
<dbReference type="Pfam" id="PF00293">
    <property type="entry name" value="NUDIX"/>
    <property type="match status" value="1"/>
</dbReference>
<feature type="domain" description="Nudix hydrolase" evidence="10">
    <location>
        <begin position="168"/>
        <end position="292"/>
    </location>
</feature>
<dbReference type="SUPFAM" id="SSF55811">
    <property type="entry name" value="Nudix"/>
    <property type="match status" value="1"/>
</dbReference>
<evidence type="ECO:0000256" key="9">
    <source>
        <dbReference type="ARBA" id="ARBA00023679"/>
    </source>
</evidence>
<evidence type="ECO:0000313" key="11">
    <source>
        <dbReference type="EMBL" id="GMG84644.1"/>
    </source>
</evidence>
<keyword evidence="7" id="KW-0460">Magnesium</keyword>
<keyword evidence="12" id="KW-1185">Reference proteome</keyword>
<dbReference type="InterPro" id="IPR020084">
    <property type="entry name" value="NUDIX_hydrolase_CS"/>
</dbReference>
<evidence type="ECO:0000313" key="12">
    <source>
        <dbReference type="Proteomes" id="UP001239909"/>
    </source>
</evidence>
<dbReference type="InterPro" id="IPR015376">
    <property type="entry name" value="Znr_NADH_PPase"/>
</dbReference>
<evidence type="ECO:0000256" key="3">
    <source>
        <dbReference type="ARBA" id="ARBA00009595"/>
    </source>
</evidence>
<dbReference type="InterPro" id="IPR049734">
    <property type="entry name" value="NudC-like_C"/>
</dbReference>
<evidence type="ECO:0000259" key="10">
    <source>
        <dbReference type="PROSITE" id="PS51462"/>
    </source>
</evidence>
<keyword evidence="8" id="KW-0520">NAD</keyword>
<dbReference type="Gene3D" id="3.90.79.20">
    <property type="match status" value="1"/>
</dbReference>
<dbReference type="PANTHER" id="PTHR42904">
    <property type="entry name" value="NUDIX HYDROLASE, NUDC SUBFAMILY"/>
    <property type="match status" value="1"/>
</dbReference>
<evidence type="ECO:0000256" key="1">
    <source>
        <dbReference type="ARBA" id="ARBA00001946"/>
    </source>
</evidence>
<comment type="catalytic activity">
    <reaction evidence="9">
        <text>a 5'-end NAD(+)-phospho-ribonucleoside in mRNA + H2O = a 5'-end phospho-adenosine-phospho-ribonucleoside in mRNA + beta-nicotinamide D-ribonucleotide + 2 H(+)</text>
        <dbReference type="Rhea" id="RHEA:60876"/>
        <dbReference type="Rhea" id="RHEA-COMP:15698"/>
        <dbReference type="Rhea" id="RHEA-COMP:15719"/>
        <dbReference type="ChEBI" id="CHEBI:14649"/>
        <dbReference type="ChEBI" id="CHEBI:15377"/>
        <dbReference type="ChEBI" id="CHEBI:15378"/>
        <dbReference type="ChEBI" id="CHEBI:144029"/>
        <dbReference type="ChEBI" id="CHEBI:144051"/>
    </reaction>
    <physiologicalReaction direction="left-to-right" evidence="9">
        <dbReference type="Rhea" id="RHEA:60877"/>
    </physiologicalReaction>
</comment>
<evidence type="ECO:0000256" key="4">
    <source>
        <dbReference type="ARBA" id="ARBA00012381"/>
    </source>
</evidence>
<dbReference type="Pfam" id="PF09296">
    <property type="entry name" value="NUDIX-like"/>
    <property type="match status" value="1"/>
</dbReference>